<dbReference type="AlphaFoldDB" id="A0A917YGL8"/>
<dbReference type="InterPro" id="IPR020802">
    <property type="entry name" value="TesA-like"/>
</dbReference>
<protein>
    <submittedName>
        <fullName evidence="4">Thioesterase</fullName>
    </submittedName>
</protein>
<dbReference type="RefSeq" id="WP_189192216.1">
    <property type="nucleotide sequence ID" value="NZ_BMMM01000029.1"/>
</dbReference>
<dbReference type="Pfam" id="PF00975">
    <property type="entry name" value="Thioesterase"/>
    <property type="match status" value="1"/>
</dbReference>
<dbReference type="Gene3D" id="3.40.50.1820">
    <property type="entry name" value="alpha/beta hydrolase"/>
    <property type="match status" value="1"/>
</dbReference>
<dbReference type="InterPro" id="IPR029058">
    <property type="entry name" value="AB_hydrolase_fold"/>
</dbReference>
<dbReference type="EMBL" id="BMMM01000029">
    <property type="protein sequence ID" value="GGN93939.1"/>
    <property type="molecule type" value="Genomic_DNA"/>
</dbReference>
<keyword evidence="2" id="KW-0378">Hydrolase</keyword>
<dbReference type="InterPro" id="IPR012223">
    <property type="entry name" value="TEII"/>
</dbReference>
<comment type="caution">
    <text evidence="4">The sequence shown here is derived from an EMBL/GenBank/DDBJ whole genome shotgun (WGS) entry which is preliminary data.</text>
</comment>
<name>A0A917YGL8_9ACTN</name>
<comment type="similarity">
    <text evidence="1">Belongs to the thioesterase family.</text>
</comment>
<organism evidence="4 5">
    <name type="scientific">Streptomyces albiflavescens</name>
    <dbReference type="NCBI Taxonomy" id="1623582"/>
    <lineage>
        <taxon>Bacteria</taxon>
        <taxon>Bacillati</taxon>
        <taxon>Actinomycetota</taxon>
        <taxon>Actinomycetes</taxon>
        <taxon>Kitasatosporales</taxon>
        <taxon>Streptomycetaceae</taxon>
        <taxon>Streptomyces</taxon>
    </lineage>
</organism>
<evidence type="ECO:0000256" key="1">
    <source>
        <dbReference type="ARBA" id="ARBA00007169"/>
    </source>
</evidence>
<gene>
    <name evidence="4" type="ORF">GCM10011579_092940</name>
</gene>
<dbReference type="InterPro" id="IPR001031">
    <property type="entry name" value="Thioesterase"/>
</dbReference>
<evidence type="ECO:0000313" key="4">
    <source>
        <dbReference type="EMBL" id="GGN93939.1"/>
    </source>
</evidence>
<dbReference type="SMART" id="SM00824">
    <property type="entry name" value="PKS_TE"/>
    <property type="match status" value="1"/>
</dbReference>
<feature type="domain" description="Thioesterase TesA-like" evidence="3">
    <location>
        <begin position="23"/>
        <end position="243"/>
    </location>
</feature>
<dbReference type="GO" id="GO:0016787">
    <property type="term" value="F:hydrolase activity"/>
    <property type="evidence" value="ECO:0007669"/>
    <property type="project" value="UniProtKB-KW"/>
</dbReference>
<evidence type="ECO:0000313" key="5">
    <source>
        <dbReference type="Proteomes" id="UP000600365"/>
    </source>
</evidence>
<dbReference type="SUPFAM" id="SSF53474">
    <property type="entry name" value="alpha/beta-Hydrolases"/>
    <property type="match status" value="1"/>
</dbReference>
<dbReference type="PANTHER" id="PTHR11487:SF0">
    <property type="entry name" value="S-ACYL FATTY ACID SYNTHASE THIOESTERASE, MEDIUM CHAIN"/>
    <property type="match status" value="1"/>
</dbReference>
<evidence type="ECO:0000256" key="2">
    <source>
        <dbReference type="ARBA" id="ARBA00022801"/>
    </source>
</evidence>
<keyword evidence="5" id="KW-1185">Reference proteome</keyword>
<dbReference type="PANTHER" id="PTHR11487">
    <property type="entry name" value="THIOESTERASE"/>
    <property type="match status" value="1"/>
</dbReference>
<dbReference type="GO" id="GO:0008610">
    <property type="term" value="P:lipid biosynthetic process"/>
    <property type="evidence" value="ECO:0007669"/>
    <property type="project" value="TreeGrafter"/>
</dbReference>
<reference evidence="4 5" key="1">
    <citation type="journal article" date="2014" name="Int. J. Syst. Evol. Microbiol.">
        <title>Complete genome sequence of Corynebacterium casei LMG S-19264T (=DSM 44701T), isolated from a smear-ripened cheese.</title>
        <authorList>
            <consortium name="US DOE Joint Genome Institute (JGI-PGF)"/>
            <person name="Walter F."/>
            <person name="Albersmeier A."/>
            <person name="Kalinowski J."/>
            <person name="Ruckert C."/>
        </authorList>
    </citation>
    <scope>NUCLEOTIDE SEQUENCE [LARGE SCALE GENOMIC DNA]</scope>
    <source>
        <strain evidence="4 5">CGMCC 4.7111</strain>
    </source>
</reference>
<evidence type="ECO:0000259" key="3">
    <source>
        <dbReference type="SMART" id="SM00824"/>
    </source>
</evidence>
<accession>A0A917YGL8</accession>
<sequence>MTKGQGGWIRRYRAAPEAGVQVVCLPHAGGSATYFRPMAMALSPTAEVLAVQYPGRMDRVDEPYAGDFEELTERTFAAVRREVDRPMALFGHSMGALLAFQVAKRLEAEGVLPLALFASGAQPPGRSLTRHTHPPTDEELIADLATLGGTDERLLDHPDMRVLVLSALRADYRILESCRRDDAALACPVVSLTGDNDPVVSVDDAAAWANHTADRFDLHVFPGKHFYLDDHWAGVSTVVTKHLGAHEPTRMG</sequence>
<dbReference type="Proteomes" id="UP000600365">
    <property type="component" value="Unassembled WGS sequence"/>
</dbReference>
<proteinExistence type="inferred from homology"/>